<dbReference type="OrthoDB" id="1650327at2"/>
<comment type="caution">
    <text evidence="1">The sequence shown here is derived from an EMBL/GenBank/DDBJ whole genome shotgun (WGS) entry which is preliminary data.</text>
</comment>
<keyword evidence="2" id="KW-1185">Reference proteome</keyword>
<dbReference type="Gene3D" id="3.40.50.1000">
    <property type="entry name" value="HAD superfamily/HAD-like"/>
    <property type="match status" value="1"/>
</dbReference>
<reference evidence="1 2" key="1">
    <citation type="submission" date="2017-05" db="EMBL/GenBank/DDBJ databases">
        <title>Vagococcus spp. assemblies.</title>
        <authorList>
            <person name="Gulvik C.A."/>
        </authorList>
    </citation>
    <scope>NUCLEOTIDE SEQUENCE [LARGE SCALE GENOMIC DNA]</scope>
    <source>
        <strain evidence="1 2">NCFB 2497</strain>
    </source>
</reference>
<dbReference type="InterPro" id="IPR006379">
    <property type="entry name" value="HAD-SF_hydro_IIB"/>
</dbReference>
<dbReference type="RefSeq" id="WP_114288513.1">
    <property type="nucleotide sequence ID" value="NZ_CP081461.1"/>
</dbReference>
<proteinExistence type="predicted"/>
<organism evidence="1 2">
    <name type="scientific">Vagococcus fluvialis</name>
    <dbReference type="NCBI Taxonomy" id="2738"/>
    <lineage>
        <taxon>Bacteria</taxon>
        <taxon>Bacillati</taxon>
        <taxon>Bacillota</taxon>
        <taxon>Bacilli</taxon>
        <taxon>Lactobacillales</taxon>
        <taxon>Enterococcaceae</taxon>
        <taxon>Vagococcus</taxon>
    </lineage>
</organism>
<name>A0A369B324_9ENTE</name>
<evidence type="ECO:0008006" key="3">
    <source>
        <dbReference type="Google" id="ProtNLM"/>
    </source>
</evidence>
<evidence type="ECO:0000313" key="2">
    <source>
        <dbReference type="Proteomes" id="UP000288197"/>
    </source>
</evidence>
<gene>
    <name evidence="1" type="ORF">CBF32_02515</name>
</gene>
<evidence type="ECO:0000313" key="1">
    <source>
        <dbReference type="EMBL" id="RSU04268.1"/>
    </source>
</evidence>
<dbReference type="NCBIfam" id="TIGR01484">
    <property type="entry name" value="HAD-SF-IIB"/>
    <property type="match status" value="1"/>
</dbReference>
<protein>
    <recommendedName>
        <fullName evidence="3">Hydrolase</fullName>
    </recommendedName>
</protein>
<sequence>MTVVFDLDGTTIFKGKKMTAEVTHAIETLSKSRQVVFASARPIRDMLPVLPTQFHSFDLVGGNGAFTRQKDLIKTTEFNKEQVDLITNIIKTYDLSYMLDSQWDYSYQGDTTHPLYLGIDPLKTANNVHISELDCLVKAVLFTTDSEVIKKLEKADIAVNFHGAEELIDLSPTNISKRSAFESLNIPGSFTMFGNDTNDLPMFEVAETNFVVGNLVSDIKNATYITQTEVPSAILSLI</sequence>
<dbReference type="AlphaFoldDB" id="A0A369B324"/>
<dbReference type="PANTHER" id="PTHR10000">
    <property type="entry name" value="PHOSPHOSERINE PHOSPHATASE"/>
    <property type="match status" value="1"/>
</dbReference>
<dbReference type="GeneID" id="63145178"/>
<dbReference type="Pfam" id="PF08282">
    <property type="entry name" value="Hydrolase_3"/>
    <property type="match status" value="1"/>
</dbReference>
<dbReference type="InterPro" id="IPR023214">
    <property type="entry name" value="HAD_sf"/>
</dbReference>
<dbReference type="GO" id="GO:0000287">
    <property type="term" value="F:magnesium ion binding"/>
    <property type="evidence" value="ECO:0007669"/>
    <property type="project" value="TreeGrafter"/>
</dbReference>
<dbReference type="EMBL" id="NGJX01000002">
    <property type="protein sequence ID" value="RSU04268.1"/>
    <property type="molecule type" value="Genomic_DNA"/>
</dbReference>
<dbReference type="GO" id="GO:0016791">
    <property type="term" value="F:phosphatase activity"/>
    <property type="evidence" value="ECO:0007669"/>
    <property type="project" value="TreeGrafter"/>
</dbReference>
<dbReference type="SUPFAM" id="SSF56784">
    <property type="entry name" value="HAD-like"/>
    <property type="match status" value="1"/>
</dbReference>
<dbReference type="GO" id="GO:0005829">
    <property type="term" value="C:cytosol"/>
    <property type="evidence" value="ECO:0007669"/>
    <property type="project" value="TreeGrafter"/>
</dbReference>
<dbReference type="Gene3D" id="3.30.1240.10">
    <property type="match status" value="1"/>
</dbReference>
<accession>A0A369B324</accession>
<dbReference type="InterPro" id="IPR036412">
    <property type="entry name" value="HAD-like_sf"/>
</dbReference>
<dbReference type="Proteomes" id="UP000288197">
    <property type="component" value="Unassembled WGS sequence"/>
</dbReference>
<dbReference type="PANTHER" id="PTHR10000:SF53">
    <property type="entry name" value="5-AMINO-6-(5-PHOSPHO-D-RIBITYLAMINO)URACIL PHOSPHATASE YBJI-RELATED"/>
    <property type="match status" value="1"/>
</dbReference>